<proteinExistence type="predicted"/>
<accession>A0ABQ4EW73</accession>
<dbReference type="Proteomes" id="UP000621500">
    <property type="component" value="Unassembled WGS sequence"/>
</dbReference>
<reference evidence="1 2" key="1">
    <citation type="submission" date="2021-01" db="EMBL/GenBank/DDBJ databases">
        <title>Whole genome shotgun sequence of Plantactinospora mayteni NBRC 109088.</title>
        <authorList>
            <person name="Komaki H."/>
            <person name="Tamura T."/>
        </authorList>
    </citation>
    <scope>NUCLEOTIDE SEQUENCE [LARGE SCALE GENOMIC DNA]</scope>
    <source>
        <strain evidence="1 2">NBRC 109088</strain>
    </source>
</reference>
<evidence type="ECO:0000313" key="2">
    <source>
        <dbReference type="Proteomes" id="UP000621500"/>
    </source>
</evidence>
<evidence type="ECO:0000313" key="1">
    <source>
        <dbReference type="EMBL" id="GIG98903.1"/>
    </source>
</evidence>
<comment type="caution">
    <text evidence="1">The sequence shown here is derived from an EMBL/GenBank/DDBJ whole genome shotgun (WGS) entry which is preliminary data.</text>
</comment>
<gene>
    <name evidence="1" type="ORF">Pma05_54760</name>
</gene>
<organism evidence="1 2">
    <name type="scientific">Plantactinospora mayteni</name>
    <dbReference type="NCBI Taxonomy" id="566021"/>
    <lineage>
        <taxon>Bacteria</taxon>
        <taxon>Bacillati</taxon>
        <taxon>Actinomycetota</taxon>
        <taxon>Actinomycetes</taxon>
        <taxon>Micromonosporales</taxon>
        <taxon>Micromonosporaceae</taxon>
        <taxon>Plantactinospora</taxon>
    </lineage>
</organism>
<name>A0ABQ4EW73_9ACTN</name>
<protein>
    <submittedName>
        <fullName evidence="1">Uncharacterized protein</fullName>
    </submittedName>
</protein>
<keyword evidence="2" id="KW-1185">Reference proteome</keyword>
<dbReference type="EMBL" id="BONX01000038">
    <property type="protein sequence ID" value="GIG98903.1"/>
    <property type="molecule type" value="Genomic_DNA"/>
</dbReference>
<sequence length="80" mass="8053">MAPGAHGLDSGAIVARILVADVAQYGSEKDQVGGTAVRYAAKSPASAHMMVIPSRPAVAAPSRAAETLRGSFSISAACTR</sequence>